<feature type="coiled-coil region" evidence="1">
    <location>
        <begin position="272"/>
        <end position="324"/>
    </location>
</feature>
<feature type="transmembrane region" description="Helical" evidence="3">
    <location>
        <begin position="6"/>
        <end position="23"/>
    </location>
</feature>
<dbReference type="Pfam" id="PF00533">
    <property type="entry name" value="BRCT"/>
    <property type="match status" value="1"/>
</dbReference>
<dbReference type="SUPFAM" id="SSF52113">
    <property type="entry name" value="BRCT domain"/>
    <property type="match status" value="1"/>
</dbReference>
<keyword evidence="1" id="KW-0175">Coiled coil</keyword>
<evidence type="ECO:0000256" key="2">
    <source>
        <dbReference type="SAM" id="MobiDB-lite"/>
    </source>
</evidence>
<feature type="region of interest" description="Disordered" evidence="2">
    <location>
        <begin position="403"/>
        <end position="427"/>
    </location>
</feature>
<evidence type="ECO:0000313" key="5">
    <source>
        <dbReference type="EMBL" id="UXE60002.1"/>
    </source>
</evidence>
<dbReference type="AlphaFoldDB" id="A0A977KU64"/>
<evidence type="ECO:0000256" key="3">
    <source>
        <dbReference type="SAM" id="Phobius"/>
    </source>
</evidence>
<feature type="domain" description="BRCT" evidence="4">
    <location>
        <begin position="485"/>
        <end position="565"/>
    </location>
</feature>
<evidence type="ECO:0000256" key="1">
    <source>
        <dbReference type="SAM" id="Coils"/>
    </source>
</evidence>
<dbReference type="KEGG" id="wna:KA717_30685"/>
<reference evidence="5" key="1">
    <citation type="submission" date="2021-04" db="EMBL/GenBank/DDBJ databases">
        <title>Genome sequence of Woronichinia naegeliana from Washington state freshwater lake bloom.</title>
        <authorList>
            <person name="Dreher T.W."/>
        </authorList>
    </citation>
    <scope>NUCLEOTIDE SEQUENCE</scope>
    <source>
        <strain evidence="5">WA131</strain>
    </source>
</reference>
<gene>
    <name evidence="5" type="ORF">KA717_30685</name>
</gene>
<evidence type="ECO:0000259" key="4">
    <source>
        <dbReference type="PROSITE" id="PS50172"/>
    </source>
</evidence>
<organism evidence="5">
    <name type="scientific">Woronichinia naegeliana WA131</name>
    <dbReference type="NCBI Taxonomy" id="2824559"/>
    <lineage>
        <taxon>Bacteria</taxon>
        <taxon>Bacillati</taxon>
        <taxon>Cyanobacteriota</taxon>
        <taxon>Cyanophyceae</taxon>
        <taxon>Synechococcales</taxon>
        <taxon>Coelosphaeriaceae</taxon>
        <taxon>Woronichinia</taxon>
    </lineage>
</organism>
<dbReference type="CDD" id="cd17748">
    <property type="entry name" value="BRCT_DNA_ligase_like"/>
    <property type="match status" value="1"/>
</dbReference>
<sequence>MINDWVYPLGGLFTVVGGIGLFLQMRRASEEQPVVILEEHTDADKAALEKSKTDLETRLSTSEEATQSYKQEALSLQGKVHHLEKDLAHLQQHLQEREDENSHLRQQAAQFKQSSESLHQQFSQLEVFHEQLKASHQREIQELQKSKEGLSLRLQQEMSKLADLRSQILGLEQNQKRQQQQAVRVQELEKSQQDWNTEKLALVAQGQLQLERVETLEQALEQEQNTVKVLHTKIEPLQKTIAERESQYRAAIALTDSLNLQVQTLETQKGEWQALETDLRQQLANLENLEQQAKSQGEVLTAQLQTLEGQIKTLEESLEKDRQGFLNAQTQWESDRQGLEMVQKNQELAYQSLKSQFALLQQQYETLNADKTQQESQLQLEQSKVADLERQLIELQVSIILADDDDESEEIQEEEEPSTLPNDELENEPILLAETVTERETPADTVPAATVPDIVTEVSPVATLETSEHSPETQTATPEIVPTETFETSLVGKKFIILGTLNQINRDRAKDLIQTAGGTLMSSPSAKTDYALVGKSPGEKLKKVQKLGISQLSESQFLKLLGIES</sequence>
<name>A0A977KU64_9CYAN</name>
<proteinExistence type="predicted"/>
<dbReference type="PROSITE" id="PS50172">
    <property type="entry name" value="BRCT"/>
    <property type="match status" value="1"/>
</dbReference>
<keyword evidence="3" id="KW-1133">Transmembrane helix</keyword>
<feature type="coiled-coil region" evidence="1">
    <location>
        <begin position="45"/>
        <end position="233"/>
    </location>
</feature>
<dbReference type="InterPro" id="IPR001357">
    <property type="entry name" value="BRCT_dom"/>
</dbReference>
<dbReference type="EMBL" id="CP073041">
    <property type="protein sequence ID" value="UXE60002.1"/>
    <property type="molecule type" value="Genomic_DNA"/>
</dbReference>
<dbReference type="Gene3D" id="3.40.50.10190">
    <property type="entry name" value="BRCT domain"/>
    <property type="match status" value="1"/>
</dbReference>
<dbReference type="InterPro" id="IPR036420">
    <property type="entry name" value="BRCT_dom_sf"/>
</dbReference>
<feature type="coiled-coil region" evidence="1">
    <location>
        <begin position="350"/>
        <end position="398"/>
    </location>
</feature>
<protein>
    <recommendedName>
        <fullName evidence="4">BRCT domain-containing protein</fullName>
    </recommendedName>
</protein>
<keyword evidence="3" id="KW-0812">Transmembrane</keyword>
<accession>A0A977KU64</accession>
<dbReference type="Proteomes" id="UP001065613">
    <property type="component" value="Chromosome"/>
</dbReference>
<keyword evidence="3" id="KW-0472">Membrane</keyword>